<dbReference type="Pfam" id="PF07679">
    <property type="entry name" value="I-set"/>
    <property type="match status" value="1"/>
</dbReference>
<dbReference type="OrthoDB" id="2582440at2"/>
<dbReference type="InterPro" id="IPR026444">
    <property type="entry name" value="Secre_tail"/>
</dbReference>
<dbReference type="InterPro" id="IPR006558">
    <property type="entry name" value="LamG-like"/>
</dbReference>
<dbReference type="Pfam" id="PF13385">
    <property type="entry name" value="Laminin_G_3"/>
    <property type="match status" value="1"/>
</dbReference>
<dbReference type="SUPFAM" id="SSF48726">
    <property type="entry name" value="Immunoglobulin"/>
    <property type="match status" value="2"/>
</dbReference>
<evidence type="ECO:0000313" key="5">
    <source>
        <dbReference type="EMBL" id="TDU34338.1"/>
    </source>
</evidence>
<dbReference type="Proteomes" id="UP000294689">
    <property type="component" value="Unassembled WGS sequence"/>
</dbReference>
<keyword evidence="1 3" id="KW-0732">Signal</keyword>
<dbReference type="InterPro" id="IPR013098">
    <property type="entry name" value="Ig_I-set"/>
</dbReference>
<dbReference type="Gene3D" id="2.60.120.200">
    <property type="match status" value="1"/>
</dbReference>
<reference evidence="5 6" key="1">
    <citation type="submission" date="2019-03" db="EMBL/GenBank/DDBJ databases">
        <title>Genomic Encyclopedia of Archaeal and Bacterial Type Strains, Phase II (KMG-II): from individual species to whole genera.</title>
        <authorList>
            <person name="Goeker M."/>
        </authorList>
    </citation>
    <scope>NUCLEOTIDE SEQUENCE [LARGE SCALE GENOMIC DNA]</scope>
    <source>
        <strain evidence="5 6">DSM 28135</strain>
    </source>
</reference>
<dbReference type="InterPro" id="IPR013320">
    <property type="entry name" value="ConA-like_dom_sf"/>
</dbReference>
<proteinExistence type="predicted"/>
<dbReference type="GO" id="GO:0004553">
    <property type="term" value="F:hydrolase activity, hydrolyzing O-glycosyl compounds"/>
    <property type="evidence" value="ECO:0007669"/>
    <property type="project" value="UniProtKB-ARBA"/>
</dbReference>
<evidence type="ECO:0000256" key="2">
    <source>
        <dbReference type="ARBA" id="ARBA00023157"/>
    </source>
</evidence>
<dbReference type="InterPro" id="IPR003599">
    <property type="entry name" value="Ig_sub"/>
</dbReference>
<comment type="caution">
    <text evidence="5">The sequence shown here is derived from an EMBL/GenBank/DDBJ whole genome shotgun (WGS) entry which is preliminary data.</text>
</comment>
<evidence type="ECO:0000256" key="1">
    <source>
        <dbReference type="ARBA" id="ARBA00022729"/>
    </source>
</evidence>
<dbReference type="Gene3D" id="2.60.40.10">
    <property type="entry name" value="Immunoglobulins"/>
    <property type="match status" value="2"/>
</dbReference>
<feature type="chain" id="PRO_5020750544" evidence="3">
    <location>
        <begin position="24"/>
        <end position="3898"/>
    </location>
</feature>
<dbReference type="PROSITE" id="PS50835">
    <property type="entry name" value="IG_LIKE"/>
    <property type="match status" value="1"/>
</dbReference>
<evidence type="ECO:0000259" key="4">
    <source>
        <dbReference type="PROSITE" id="PS50835"/>
    </source>
</evidence>
<dbReference type="NCBIfam" id="TIGR04183">
    <property type="entry name" value="Por_Secre_tail"/>
    <property type="match status" value="1"/>
</dbReference>
<evidence type="ECO:0000313" key="6">
    <source>
        <dbReference type="Proteomes" id="UP000294689"/>
    </source>
</evidence>
<dbReference type="InterPro" id="IPR013783">
    <property type="entry name" value="Ig-like_fold"/>
</dbReference>
<dbReference type="InterPro" id="IPR036179">
    <property type="entry name" value="Ig-like_dom_sf"/>
</dbReference>
<feature type="signal peptide" evidence="3">
    <location>
        <begin position="1"/>
        <end position="23"/>
    </location>
</feature>
<dbReference type="InterPro" id="IPR007110">
    <property type="entry name" value="Ig-like_dom"/>
</dbReference>
<protein>
    <submittedName>
        <fullName evidence="5">Immunoglobulin I-set domain protein</fullName>
    </submittedName>
</protein>
<dbReference type="RefSeq" id="WP_133758678.1">
    <property type="nucleotide sequence ID" value="NZ_SOBW01000009.1"/>
</dbReference>
<dbReference type="SMART" id="SM00409">
    <property type="entry name" value="IG"/>
    <property type="match status" value="2"/>
</dbReference>
<dbReference type="EMBL" id="SOBW01000009">
    <property type="protein sequence ID" value="TDU34338.1"/>
    <property type="molecule type" value="Genomic_DNA"/>
</dbReference>
<dbReference type="GO" id="GO:0005975">
    <property type="term" value="P:carbohydrate metabolic process"/>
    <property type="evidence" value="ECO:0007669"/>
    <property type="project" value="UniProtKB-ARBA"/>
</dbReference>
<dbReference type="Pfam" id="PF19408">
    <property type="entry name" value="PKD_6"/>
    <property type="match status" value="1"/>
</dbReference>
<feature type="domain" description="Ig-like" evidence="4">
    <location>
        <begin position="1781"/>
        <end position="1873"/>
    </location>
</feature>
<dbReference type="Pfam" id="PF18962">
    <property type="entry name" value="Por_Secre_tail"/>
    <property type="match status" value="1"/>
</dbReference>
<evidence type="ECO:0000256" key="3">
    <source>
        <dbReference type="SAM" id="SignalP"/>
    </source>
</evidence>
<organism evidence="5 6">
    <name type="scientific">Gelidibacter sediminis</name>
    <dbReference type="NCBI Taxonomy" id="1608710"/>
    <lineage>
        <taxon>Bacteria</taxon>
        <taxon>Pseudomonadati</taxon>
        <taxon>Bacteroidota</taxon>
        <taxon>Flavobacteriia</taxon>
        <taxon>Flavobacteriales</taxon>
        <taxon>Flavobacteriaceae</taxon>
        <taxon>Gelidibacter</taxon>
    </lineage>
</organism>
<dbReference type="InterPro" id="IPR045829">
    <property type="entry name" value="PKD_6"/>
</dbReference>
<sequence>MKNYYSYTLKLVLLLLVTHLSFATTSKYDLKASLDFVENTNNLNFSYKGSFEALNLSKFVASSPKLLKTGRVLGTETRLFSKTQQLNDIIFSRRVPNAVCKDFTLELNGSGQATLTPADIDDGSTGNTDFTLSISQTNFTCADIGVKTITLTVTDSDGQSSCSAQVTIVDNIDPVEPTLDPVTVDCKGTLTAPTTTDACGGTITGTTTDTLNFEEGESTTITWTFDDGNGNSITAPQIYNYNDTTAPIVEIQNITVQLDENGIATIAEDAVNNGSSDICGVVTFDTDITTFDCSNVGENTVVLTVNDSNGQTANANAIVTVQPYTTNATITYTKSPDVTTICEVDTIVFTAKPEGVGSDPVSYDWYVDGVLKGSGVNFSYNEWTAPNDNVKVVMTVGTGTCAPTKEYSSDIAINQVQPVDFNIIVPSNICEGNTVTFAVGNAQNFVSPTYKWTLNGTQLSTNATLETDALSVTGSNIVQLEVTSNPTCGGPIIESKSVDVSSVNPKPTLTVSTGEICANQSTINLNALVTSDTGATVTFHNSQANANTGASPLTNPVVGPATDKTYYVRSKFSTGCFVTSPLTIVVHSLPTITVGAAPTICNGDTVDLSTVFSGSNLTYHSTQAKADAADSDLTKDVSPTATTTYYVRSENSTTGCFNTSSITVTVNPLPSLSVEPGSVCDDGSSIDLESLVTTNGATTYYNSENDALTASSALSTSTVSPTIATSYWVRTELNTGCFTIGEIEITINALPELEVTTGSVCADGQTSVDLNSLVIHTNGDSVTFHASQANADSGSNAINATVSPTTETTYVVRSAFANGCYTTKSITISINPLPTFDVTPAEICNGASIDLNTTVSNNSSGNSLTFHTTQAFANNGTNSINSTVNPTATKTYYIRSTSGVGCYTVKPVEITVSNTVGIALASGNINPSVCAGSPIAPIEFQITNGGSGAGATVTTAPGAGIALSGSYNASTKIYTVTGTTTTAAAVGTYNFTVTPTGCGAASAAVQTGTIRIFNGTPNTPTGLDILSSSFIICPTSTETYEVNPDPNVQSYNWIFPSGFTITNGAGTNKVTVSVASNASAGNVSVTATNSCGTSTATSQPINIGPVSADAGPDQFVCEGYTNVSIQLKGKAGNVTKYGDKKTDEWIWSDNGAGGSFIGTGSGNKDFENAIYNMPNGHSAGEITISLIVYKPSGVCTSGARDDMKIIIRALPTATVASNGPICEGNPGSVTFTGTPNTTITFRVGTGTDQTINLGAGTSGTATVTYTTGALTANTDVVIQSVAYTNNAACTNAFTTKPQTTIVVNSLNTVTPGPALTACQSATPSPITLSGASIGNGAQGQWTIVSGGGSLSNTAFTTNPETVTYTPAANYNGNVELKLTTDKPGECPVVSASRIITIDEAPTVVAGTQAAICQSANPTPITLTGASVGGGNGNTTAAWSITQGGGSLSSIAQTNNPSSVTYTPAANYFGPVSLTLTSNTPGSCSAVTDQRNFVIDQMTTISAGNYGPVCQSNSPTPIVLSNATLAGPAGATAQWSIVSGGGSLSSTAQTATPETITYTPAANYNGEVVLKLKSNAIGACSAAEITTTITVNEAASIDAGPATITICAGDVVNLSGSVGGSATSGTWTSSSNHNGFGNITANATTYTPSAADIASGSVSLTFTSNDPDGTGPCAAASDTIDVTINEAVSLVVTGDTEICSDQFSTLVADLSGGSATSGTWTSSSNHISGFGNSSATSTTYTPSNTDIANGSVTLTFTTNDPDASGPCTAASQDITISISKKPFINTQPSNLGVCATQQASFSVAASGDNLTYQWFKGNPGSGTAVANSAPQVTGANTNTLTFKNAKVSDAGNYYVVVSGDAVCDEALSNVVALSVNQDIEITQQPVGVTDCIGNTVTFTVAATGTIGSYQWKKGGVDFNGGTETSVTSGTTTTYTLELQNISDADNGDYTLQLLSTGGTCSEANTNNATLTVTPKPTATISYAGPFCSNATVQPVQLTGTHAYTGGEYSYSGDTGATLSLNVSTGEIVPSASTPGTYTVTYTIPASGGCPSDNTVTTDVTITPLPVASIAYSATNYCESDSNTYDVILNGSNNSEGTYSITPATGLSMTAAGQISPNGATIGTYKIEYTILSANGCPEVVADVDVVIDEQPDATFSYDSTEYCSNASNPIPTITQTGGVFSASPGGLVVNSSTGEIDLIASTAGTYTVFYTFDAVSGGCAEVQESQSITITTLPTPSISYSATAYCESDTATYTVNLTGSNTADGIYSVEPNTGLNIDLSNGSITPNTSTPGDYTVYYTIAAAEGCEEVVAETTVTIDPKPEATFSYDATAYCKSGANPVLSYSGGGIAGNFTYTSTPSGLSLDLNATTGAINLTNSAPGSYTISNTIAGGTSGCADVVESFTIYIEESITGGIELLGNADDDDADGSNTDDTDSDTNQIVACHQGNGTLYLPSTFNPAHVVEWESSTDNGVTWNSLGNANSLTYTFTGLYGLTAYRVKLDGDTASDACGPVYSAYAFVSVIPFDLKPQPVAVSASEFCLGGTSEFSSTIDFGGDTLNSGGGFESGQLNPNDPDSWLIDGRVKGWTASGDNTKPNQWSGTNEKVFNGTTYKSGDKKFGITFGTAISNQTNDPIYNWDNPYDNSPNNVIATSIETPRFSLLGVQNPTFEFDEAYQLFNGAGAIIEISLNGGQDYVRIPDNLIDGDDRASSVLLSSSTGIQSGNYGNFGNGTNHTIIDLNPYFGNTDIRIRFTMVREVSSIWAIDNFTLPNNNGEGEVQWTDQFGNTIEPITGTTDILVTPTTPGHQTYTVTSYINGCRSVAPAGSVNVQLEVHYANAGYDAIIDDSECGSSMKLHAYDNSKTPLQNYIDLNNAGLWDNSNPLFPIIDDNNDGIWDTATQTDIDLHDPANNIYTYTNLTSANFLPAGNYRDYGTTTTTAQFWSIASGPVGFDVTLANQNLSDYFSDVNDPQSEFFGPGGDYELTWTVTGSNEVTCSAPVFVTLSSCTTLDFDGINDNVTFRNDFNLSTGPFSIEVWVKPDPTTEAGGPNDTNQTILSKRDANNLNSGYDLSLRNNKVYFNWNGGNSFTHSNNISTSRWYHVAVTYDGSTNYAMYIDGILLGSATGAAPINNNFECIMGAMDRSAAGGNVSPINYFSGSMDELRIWKVALSENQIRQMMNQEIKSSTLVANNVEGSTVPLDIPGLTWANLEGYFRMNQATDIVDGYIIANAGTRNGQMRNIETWQLESAPLPYTSKQAGKWDVKNTWTHPDVWNVPNSNGIDGTPIDWNIVRTNHNITSDAKDLILLGLLVDANELSISGPGAQDELNDGTGLWITHYLKIDGKIDLVGESQLVQKRLTTSQMSESYFDPTSTGDLERDQQGTGNPFNYNYWGSPVSSTNATVEMGTNVNTNTYTIGGVLRDGTTVMDNPKTDATISWITERTAIYTSGSPIQLSTRWLYTYTNNPSNTYLDWERISNNTPIDIGLGYIMKGSGVDTKPFTSASQNYVFVGKPNNGTIINPIAGGHDVLLGNPYPSAFDANQFIMDNGASLKDGSLSFWEHNVNNDTHVLRDYIGGNAMYSITGGTAAVTPPPSEDGYGQNTITNGTRIPERYIPVGQGFFVTADTIGGSLIFKNDYRIFRRERVTGSSNDGSLFFRPSNAMVNENRDANQSIIKRIRFDFKTPEGAIRPLLIGFTSDNAATDGVDYGYDALNKDDFPSDLSWMVNDTRYVIQGVGAFDDSKKYPFAMKVGLKGEVEIKLTALENFTEAIDVFIFDSELGTYHKINDTSFVLSLDAGTYDNRFYLVFQEDSTLSIIDEQFKNVVVKFLQNSDEIFIQTPNDMTVKQVYLVNIIGQTVQAWNATNTNMSNEMRIPVKNLPDGSYVIKMQTDAGTYNKKIVLKY</sequence>
<accession>A0A4R7PJ00</accession>
<dbReference type="SMART" id="SM00560">
    <property type="entry name" value="LamGL"/>
    <property type="match status" value="1"/>
</dbReference>
<dbReference type="SUPFAM" id="SSF49899">
    <property type="entry name" value="Concanavalin A-like lectins/glucanases"/>
    <property type="match status" value="1"/>
</dbReference>
<keyword evidence="2" id="KW-1015">Disulfide bond</keyword>
<gene>
    <name evidence="5" type="ORF">BXY82_2656</name>
</gene>
<name>A0A4R7PJ00_9FLAO</name>
<keyword evidence="6" id="KW-1185">Reference proteome</keyword>